<sequence length="268" mass="27876">MKQYTFCFFIANILLYLIIKPIPSRTWLALSITTKLQSMNVSLTQKFIAEFFGTLVLVLIGCGSAVIAGSHVGLLGISFAFGLSVLTMVYAIGHISGCHINPAITISMLATGKISGKDAGAYIVAQILGAIAAAGILYCMASGRAEYTLAANGLGQNGIGDAYQDHYNVTSGLIFEIVFTAIFLVVIHGATSKNNGNGALAGVAIGLSLTMIHIVGIPITGVSVNPARSIGPALFVGGDALAHLWIFIVGPIVGGLIGGFIWKLYDKA</sequence>
<name>A0A1T4QZG0_9BACT</name>
<dbReference type="PANTHER" id="PTHR19139">
    <property type="entry name" value="AQUAPORIN TRANSPORTER"/>
    <property type="match status" value="1"/>
</dbReference>
<organism evidence="10 11">
    <name type="scientific">Chitinophaga eiseniae</name>
    <dbReference type="NCBI Taxonomy" id="634771"/>
    <lineage>
        <taxon>Bacteria</taxon>
        <taxon>Pseudomonadati</taxon>
        <taxon>Bacteroidota</taxon>
        <taxon>Chitinophagia</taxon>
        <taxon>Chitinophagales</taxon>
        <taxon>Chitinophagaceae</taxon>
        <taxon>Chitinophaga</taxon>
    </lineage>
</organism>
<evidence type="ECO:0000256" key="8">
    <source>
        <dbReference type="RuleBase" id="RU000477"/>
    </source>
</evidence>
<protein>
    <submittedName>
        <fullName evidence="10">Aquaporin Z</fullName>
    </submittedName>
</protein>
<dbReference type="GO" id="GO:0015250">
    <property type="term" value="F:water channel activity"/>
    <property type="evidence" value="ECO:0007669"/>
    <property type="project" value="TreeGrafter"/>
</dbReference>
<keyword evidence="4" id="KW-1003">Cell membrane</keyword>
<feature type="transmembrane region" description="Helical" evidence="9">
    <location>
        <begin position="74"/>
        <end position="98"/>
    </location>
</feature>
<proteinExistence type="inferred from homology"/>
<feature type="transmembrane region" description="Helical" evidence="9">
    <location>
        <begin position="199"/>
        <end position="220"/>
    </location>
</feature>
<evidence type="ECO:0000256" key="1">
    <source>
        <dbReference type="ARBA" id="ARBA00004651"/>
    </source>
</evidence>
<dbReference type="EMBL" id="FUWZ01000002">
    <property type="protein sequence ID" value="SKA09159.1"/>
    <property type="molecule type" value="Genomic_DNA"/>
</dbReference>
<keyword evidence="5 8" id="KW-0812">Transmembrane</keyword>
<evidence type="ECO:0000256" key="9">
    <source>
        <dbReference type="SAM" id="Phobius"/>
    </source>
</evidence>
<dbReference type="PROSITE" id="PS00221">
    <property type="entry name" value="MIP"/>
    <property type="match status" value="1"/>
</dbReference>
<dbReference type="InterPro" id="IPR023271">
    <property type="entry name" value="Aquaporin-like"/>
</dbReference>
<dbReference type="Proteomes" id="UP000190367">
    <property type="component" value="Unassembled WGS sequence"/>
</dbReference>
<comment type="subcellular location">
    <subcellularLocation>
        <location evidence="1">Cell membrane</location>
        <topology evidence="1">Multi-pass membrane protein</topology>
    </subcellularLocation>
</comment>
<keyword evidence="3 8" id="KW-0813">Transport</keyword>
<dbReference type="NCBIfam" id="TIGR00861">
    <property type="entry name" value="MIP"/>
    <property type="match status" value="1"/>
</dbReference>
<dbReference type="Gene3D" id="1.20.1080.10">
    <property type="entry name" value="Glycerol uptake facilitator protein"/>
    <property type="match status" value="1"/>
</dbReference>
<dbReference type="SUPFAM" id="SSF81338">
    <property type="entry name" value="Aquaporin-like"/>
    <property type="match status" value="1"/>
</dbReference>
<gene>
    <name evidence="10" type="ORF">SAMN04488128_102704</name>
</gene>
<dbReference type="AlphaFoldDB" id="A0A1T4QZG0"/>
<dbReference type="InterPro" id="IPR000425">
    <property type="entry name" value="MIP"/>
</dbReference>
<accession>A0A1T4QZG0</accession>
<dbReference type="GO" id="GO:0005886">
    <property type="term" value="C:plasma membrane"/>
    <property type="evidence" value="ECO:0007669"/>
    <property type="project" value="UniProtKB-SubCell"/>
</dbReference>
<dbReference type="InterPro" id="IPR022357">
    <property type="entry name" value="MIP_CS"/>
</dbReference>
<dbReference type="NCBIfam" id="NF003838">
    <property type="entry name" value="PRK05420.1"/>
    <property type="match status" value="1"/>
</dbReference>
<reference evidence="11" key="1">
    <citation type="submission" date="2017-02" db="EMBL/GenBank/DDBJ databases">
        <authorList>
            <person name="Varghese N."/>
            <person name="Submissions S."/>
        </authorList>
    </citation>
    <scope>NUCLEOTIDE SEQUENCE [LARGE SCALE GENOMIC DNA]</scope>
    <source>
        <strain evidence="11">DSM 22224</strain>
    </source>
</reference>
<feature type="transmembrane region" description="Helical" evidence="9">
    <location>
        <begin position="48"/>
        <end position="68"/>
    </location>
</feature>
<dbReference type="Pfam" id="PF00230">
    <property type="entry name" value="MIP"/>
    <property type="match status" value="1"/>
</dbReference>
<evidence type="ECO:0000256" key="3">
    <source>
        <dbReference type="ARBA" id="ARBA00022448"/>
    </source>
</evidence>
<comment type="similarity">
    <text evidence="2 8">Belongs to the MIP/aquaporin (TC 1.A.8) family.</text>
</comment>
<evidence type="ECO:0000256" key="4">
    <source>
        <dbReference type="ARBA" id="ARBA00022475"/>
    </source>
</evidence>
<evidence type="ECO:0000256" key="5">
    <source>
        <dbReference type="ARBA" id="ARBA00022692"/>
    </source>
</evidence>
<keyword evidence="11" id="KW-1185">Reference proteome</keyword>
<evidence type="ECO:0000256" key="2">
    <source>
        <dbReference type="ARBA" id="ARBA00006175"/>
    </source>
</evidence>
<dbReference type="CDD" id="cd00333">
    <property type="entry name" value="MIP"/>
    <property type="match status" value="1"/>
</dbReference>
<dbReference type="STRING" id="634771.SAMN04488128_102704"/>
<dbReference type="PRINTS" id="PR00783">
    <property type="entry name" value="MINTRINSICP"/>
</dbReference>
<feature type="transmembrane region" description="Helical" evidence="9">
    <location>
        <begin position="119"/>
        <end position="138"/>
    </location>
</feature>
<feature type="transmembrane region" description="Helical" evidence="9">
    <location>
        <begin position="240"/>
        <end position="262"/>
    </location>
</feature>
<keyword evidence="7 9" id="KW-0472">Membrane</keyword>
<dbReference type="PANTHER" id="PTHR19139:SF199">
    <property type="entry name" value="MIP17260P"/>
    <property type="match status" value="1"/>
</dbReference>
<evidence type="ECO:0000256" key="6">
    <source>
        <dbReference type="ARBA" id="ARBA00022989"/>
    </source>
</evidence>
<evidence type="ECO:0000313" key="11">
    <source>
        <dbReference type="Proteomes" id="UP000190367"/>
    </source>
</evidence>
<evidence type="ECO:0000256" key="7">
    <source>
        <dbReference type="ARBA" id="ARBA00023136"/>
    </source>
</evidence>
<dbReference type="InterPro" id="IPR034294">
    <property type="entry name" value="Aquaporin_transptr"/>
</dbReference>
<feature type="transmembrane region" description="Helical" evidence="9">
    <location>
        <begin position="167"/>
        <end position="187"/>
    </location>
</feature>
<keyword evidence="6 9" id="KW-1133">Transmembrane helix</keyword>
<evidence type="ECO:0000313" key="10">
    <source>
        <dbReference type="EMBL" id="SKA09159.1"/>
    </source>
</evidence>